<gene>
    <name evidence="4" type="ORF">ACFPME_02950</name>
</gene>
<feature type="chain" id="PRO_5046046055" evidence="2">
    <location>
        <begin position="26"/>
        <end position="217"/>
    </location>
</feature>
<keyword evidence="2" id="KW-0732">Signal</keyword>
<evidence type="ECO:0000259" key="3">
    <source>
        <dbReference type="Pfam" id="PF13511"/>
    </source>
</evidence>
<reference evidence="5" key="1">
    <citation type="journal article" date="2019" name="Int. J. Syst. Evol. Microbiol.">
        <title>The Global Catalogue of Microorganisms (GCM) 10K type strain sequencing project: providing services to taxonomists for standard genome sequencing and annotation.</title>
        <authorList>
            <consortium name="The Broad Institute Genomics Platform"/>
            <consortium name="The Broad Institute Genome Sequencing Center for Infectious Disease"/>
            <person name="Wu L."/>
            <person name="Ma J."/>
        </authorList>
    </citation>
    <scope>NUCLEOTIDE SEQUENCE [LARGE SCALE GENOMIC DNA]</scope>
    <source>
        <strain evidence="5">JCM 17130</strain>
    </source>
</reference>
<dbReference type="Pfam" id="PF13511">
    <property type="entry name" value="DUF4124"/>
    <property type="match status" value="1"/>
</dbReference>
<organism evidence="4 5">
    <name type="scientific">Rhodanobacter umsongensis</name>
    <dbReference type="NCBI Taxonomy" id="633153"/>
    <lineage>
        <taxon>Bacteria</taxon>
        <taxon>Pseudomonadati</taxon>
        <taxon>Pseudomonadota</taxon>
        <taxon>Gammaproteobacteria</taxon>
        <taxon>Lysobacterales</taxon>
        <taxon>Rhodanobacteraceae</taxon>
        <taxon>Rhodanobacter</taxon>
    </lineage>
</organism>
<feature type="compositionally biased region" description="Basic and acidic residues" evidence="1">
    <location>
        <begin position="99"/>
        <end position="119"/>
    </location>
</feature>
<proteinExistence type="predicted"/>
<feature type="region of interest" description="Disordered" evidence="1">
    <location>
        <begin position="98"/>
        <end position="144"/>
    </location>
</feature>
<feature type="region of interest" description="Disordered" evidence="1">
    <location>
        <begin position="163"/>
        <end position="217"/>
    </location>
</feature>
<feature type="compositionally biased region" description="Low complexity" evidence="1">
    <location>
        <begin position="120"/>
        <end position="131"/>
    </location>
</feature>
<dbReference type="RefSeq" id="WP_377301851.1">
    <property type="nucleotide sequence ID" value="NZ_JBHSMK010000002.1"/>
</dbReference>
<comment type="caution">
    <text evidence="4">The sequence shown here is derived from an EMBL/GenBank/DDBJ whole genome shotgun (WGS) entry which is preliminary data.</text>
</comment>
<dbReference type="InterPro" id="IPR025392">
    <property type="entry name" value="DUF4124"/>
</dbReference>
<protein>
    <submittedName>
        <fullName evidence="4">DUF4124 domain-containing protein</fullName>
    </submittedName>
</protein>
<evidence type="ECO:0000313" key="4">
    <source>
        <dbReference type="EMBL" id="MFC5435496.1"/>
    </source>
</evidence>
<keyword evidence="5" id="KW-1185">Reference proteome</keyword>
<evidence type="ECO:0000313" key="5">
    <source>
        <dbReference type="Proteomes" id="UP001596013"/>
    </source>
</evidence>
<name>A0ABW0JI29_9GAMM</name>
<feature type="compositionally biased region" description="Basic and acidic residues" evidence="1">
    <location>
        <begin position="177"/>
        <end position="203"/>
    </location>
</feature>
<feature type="signal peptide" evidence="2">
    <location>
        <begin position="1"/>
        <end position="25"/>
    </location>
</feature>
<evidence type="ECO:0000256" key="1">
    <source>
        <dbReference type="SAM" id="MobiDB-lite"/>
    </source>
</evidence>
<dbReference type="EMBL" id="JBHSMK010000002">
    <property type="protein sequence ID" value="MFC5435496.1"/>
    <property type="molecule type" value="Genomic_DNA"/>
</dbReference>
<evidence type="ECO:0000256" key="2">
    <source>
        <dbReference type="SAM" id="SignalP"/>
    </source>
</evidence>
<feature type="domain" description="DUF4124" evidence="3">
    <location>
        <begin position="16"/>
        <end position="50"/>
    </location>
</feature>
<feature type="compositionally biased region" description="Basic and acidic residues" evidence="1">
    <location>
        <begin position="132"/>
        <end position="144"/>
    </location>
</feature>
<sequence length="217" mass="24367">MNILPLRSCLFLVAVLLLALAPAAAAQNIYKCSKGGRIEYTDRPCPGAKGELIHQADDSEVIDQYLRLGQDALARKYAESHHLQALYKQRVAAYQQKMAQEDERKAEADAAANLRDEQARQQAQEQAAADDAANRERLREENEALRQQNAQYRDQLTEPAYYPPPAYWGVTPPYSGGRHDHHDGDHDHGHDHDHGDRPSKEPVFHPCQQLAGGRVKC</sequence>
<accession>A0ABW0JI29</accession>
<dbReference type="Proteomes" id="UP001596013">
    <property type="component" value="Unassembled WGS sequence"/>
</dbReference>